<keyword evidence="2 8" id="KW-0963">Cytoplasm</keyword>
<dbReference type="InterPro" id="IPR045462">
    <property type="entry name" value="aa-tRNA-synth_I_cd-bd"/>
</dbReference>
<dbReference type="InterPro" id="IPR014729">
    <property type="entry name" value="Rossmann-like_a/b/a_fold"/>
</dbReference>
<dbReference type="GO" id="GO:0016874">
    <property type="term" value="F:ligase activity"/>
    <property type="evidence" value="ECO:0007669"/>
    <property type="project" value="UniProtKB-KW"/>
</dbReference>
<evidence type="ECO:0000259" key="10">
    <source>
        <dbReference type="Pfam" id="PF00749"/>
    </source>
</evidence>
<dbReference type="InterPro" id="IPR004527">
    <property type="entry name" value="Glu-tRNA-ligase_bac/mito"/>
</dbReference>
<sequence length="560" mass="61885">MSDNSNSTGMPSSPVRDAASAALDQSSAQQAEQVEQAQQVEVRTGATQRVSTSDGSGPVRTRVAPSPTGDPHVGTAYMSLFNLAFTRQQGGQFVLRVEDTDRARFREDSEAQLYDTLAWLGLHWDEGPDLGGPFAPYRQSERLDTYRPYVDKLLGDGHAYYCWCSTERLAQMREVQQKTKQPTGYDRLCVGKTREERAALPGFSETPVVRMLVPDDVPLVFDDVIRGKVSAPRPDDQVILKADGFPTYHLAVVVDDHLMGITHVVRGEEWISSTPKHILLYRWLGLEAPKFAHMPLLRNTDKSKISKRKNPAARLTWFREQGYLPEALVNFLALLAYPPQQDAEGADVEVFTFEDFSRTFDWAKVNPIGPIFDLKKLDWLNGVYIRSLDVGEFASRLLPYLIAEDVLGETQSLGELARLKAVAELIQTRMAHLTEAPALVRPFFLGDDQLVIDEDARAQLKDDAPAVLDAALKVLGDIDDHGAGVLGTGSPWNAAGIEEALRAAIVDGLGIKPRFAFGPLRTAVSGARISPPLFESMEILGKTSTLSRLRSLRDSLQDSL</sequence>
<evidence type="ECO:0000256" key="7">
    <source>
        <dbReference type="ARBA" id="ARBA00023146"/>
    </source>
</evidence>
<dbReference type="CDD" id="cd00808">
    <property type="entry name" value="GluRS_core"/>
    <property type="match status" value="1"/>
</dbReference>
<dbReference type="EMBL" id="BMNZ01000001">
    <property type="protein sequence ID" value="GGM79536.1"/>
    <property type="molecule type" value="Genomic_DNA"/>
</dbReference>
<evidence type="ECO:0000313" key="13">
    <source>
        <dbReference type="Proteomes" id="UP000623461"/>
    </source>
</evidence>
<keyword evidence="5 8" id="KW-0067">ATP-binding</keyword>
<dbReference type="InterPro" id="IPR000924">
    <property type="entry name" value="Glu/Gln-tRNA-synth"/>
</dbReference>
<dbReference type="PRINTS" id="PR00987">
    <property type="entry name" value="TRNASYNTHGLU"/>
</dbReference>
<feature type="compositionally biased region" description="Polar residues" evidence="9">
    <location>
        <begin position="1"/>
        <end position="11"/>
    </location>
</feature>
<evidence type="ECO:0000256" key="9">
    <source>
        <dbReference type="SAM" id="MobiDB-lite"/>
    </source>
</evidence>
<keyword evidence="3 8" id="KW-0436">Ligase</keyword>
<keyword evidence="13" id="KW-1185">Reference proteome</keyword>
<evidence type="ECO:0000259" key="11">
    <source>
        <dbReference type="Pfam" id="PF19269"/>
    </source>
</evidence>
<feature type="domain" description="Glutamyl/glutaminyl-tRNA synthetase class Ib catalytic" evidence="10">
    <location>
        <begin position="59"/>
        <end position="379"/>
    </location>
</feature>
<dbReference type="PANTHER" id="PTHR43311:SF2">
    <property type="entry name" value="GLUTAMATE--TRNA LIGASE, MITOCHONDRIAL-RELATED"/>
    <property type="match status" value="1"/>
</dbReference>
<evidence type="ECO:0000256" key="8">
    <source>
        <dbReference type="HAMAP-Rule" id="MF_00022"/>
    </source>
</evidence>
<dbReference type="HAMAP" id="MF_00022">
    <property type="entry name" value="Glu_tRNA_synth_type1"/>
    <property type="match status" value="1"/>
</dbReference>
<evidence type="ECO:0000256" key="2">
    <source>
        <dbReference type="ARBA" id="ARBA00022490"/>
    </source>
</evidence>
<comment type="catalytic activity">
    <reaction evidence="8">
        <text>tRNA(Glu) + L-glutamate + ATP = L-glutamyl-tRNA(Glu) + AMP + diphosphate</text>
        <dbReference type="Rhea" id="RHEA:23540"/>
        <dbReference type="Rhea" id="RHEA-COMP:9663"/>
        <dbReference type="Rhea" id="RHEA-COMP:9680"/>
        <dbReference type="ChEBI" id="CHEBI:29985"/>
        <dbReference type="ChEBI" id="CHEBI:30616"/>
        <dbReference type="ChEBI" id="CHEBI:33019"/>
        <dbReference type="ChEBI" id="CHEBI:78442"/>
        <dbReference type="ChEBI" id="CHEBI:78520"/>
        <dbReference type="ChEBI" id="CHEBI:456215"/>
        <dbReference type="EC" id="6.1.1.17"/>
    </reaction>
</comment>
<dbReference type="Gene3D" id="3.40.50.620">
    <property type="entry name" value="HUPs"/>
    <property type="match status" value="1"/>
</dbReference>
<feature type="short sequence motif" description="'HIGH' region" evidence="8">
    <location>
        <begin position="65"/>
        <end position="75"/>
    </location>
</feature>
<name>A0ABQ2HIK3_9MICO</name>
<evidence type="ECO:0000256" key="6">
    <source>
        <dbReference type="ARBA" id="ARBA00022917"/>
    </source>
</evidence>
<evidence type="ECO:0000256" key="3">
    <source>
        <dbReference type="ARBA" id="ARBA00022598"/>
    </source>
</evidence>
<feature type="short sequence motif" description="'KMSKS' region" evidence="8">
    <location>
        <begin position="304"/>
        <end position="308"/>
    </location>
</feature>
<comment type="subunit">
    <text evidence="8">Monomer.</text>
</comment>
<accession>A0ABQ2HIK3</accession>
<keyword evidence="4 8" id="KW-0547">Nucleotide-binding</keyword>
<dbReference type="InterPro" id="IPR020058">
    <property type="entry name" value="Glu/Gln-tRNA-synth_Ib_cat-dom"/>
</dbReference>
<dbReference type="Gene3D" id="1.10.8.70">
    <property type="entry name" value="Glutamate-tRNA synthetase, class I, anticodon-binding domain 1"/>
    <property type="match status" value="1"/>
</dbReference>
<gene>
    <name evidence="8 12" type="primary">gltX</name>
    <name evidence="12" type="ORF">GCM10009721_00040</name>
</gene>
<dbReference type="InterPro" id="IPR008925">
    <property type="entry name" value="aa_tRNA-synth_I_cd-bd_sf"/>
</dbReference>
<feature type="region of interest" description="Disordered" evidence="9">
    <location>
        <begin position="1"/>
        <end position="71"/>
    </location>
</feature>
<dbReference type="InterPro" id="IPR001412">
    <property type="entry name" value="aa-tRNA-synth_I_CS"/>
</dbReference>
<comment type="function">
    <text evidence="8">Catalyzes the attachment of glutamate to tRNA(Glu) in a two-step reaction: glutamate is first activated by ATP to form Glu-AMP and then transferred to the acceptor end of tRNA(Glu).</text>
</comment>
<dbReference type="EC" id="6.1.1.17" evidence="8"/>
<feature type="compositionally biased region" description="Polar residues" evidence="9">
    <location>
        <begin position="45"/>
        <end position="55"/>
    </location>
</feature>
<keyword evidence="7 8" id="KW-0030">Aminoacyl-tRNA synthetase</keyword>
<feature type="domain" description="Aminoacyl-tRNA synthetase class I anticodon-binding" evidence="11">
    <location>
        <begin position="392"/>
        <end position="551"/>
    </location>
</feature>
<keyword evidence="6 8" id="KW-0648">Protein biosynthesis</keyword>
<feature type="binding site" evidence="8">
    <location>
        <position position="307"/>
    </location>
    <ligand>
        <name>ATP</name>
        <dbReference type="ChEBI" id="CHEBI:30616"/>
    </ligand>
</feature>
<dbReference type="Proteomes" id="UP000623461">
    <property type="component" value="Unassembled WGS sequence"/>
</dbReference>
<dbReference type="InterPro" id="IPR020751">
    <property type="entry name" value="aa-tRNA-synth_I_codon-bd_sub2"/>
</dbReference>
<protein>
    <recommendedName>
        <fullName evidence="8">Glutamate--tRNA ligase</fullName>
        <ecNumber evidence="8">6.1.1.17</ecNumber>
    </recommendedName>
    <alternativeName>
        <fullName evidence="8">Glutamyl-tRNA synthetase</fullName>
        <shortName evidence="8">GluRS</shortName>
    </alternativeName>
</protein>
<reference evidence="13" key="1">
    <citation type="journal article" date="2019" name="Int. J. Syst. Evol. Microbiol.">
        <title>The Global Catalogue of Microorganisms (GCM) 10K type strain sequencing project: providing services to taxonomists for standard genome sequencing and annotation.</title>
        <authorList>
            <consortium name="The Broad Institute Genomics Platform"/>
            <consortium name="The Broad Institute Genome Sequencing Center for Infectious Disease"/>
            <person name="Wu L."/>
            <person name="Ma J."/>
        </authorList>
    </citation>
    <scope>NUCLEOTIDE SEQUENCE [LARGE SCALE GENOMIC DNA]</scope>
    <source>
        <strain evidence="13">JCM 1365</strain>
    </source>
</reference>
<comment type="subcellular location">
    <subcellularLocation>
        <location evidence="8">Cytoplasm</location>
    </subcellularLocation>
</comment>
<evidence type="ECO:0000256" key="1">
    <source>
        <dbReference type="ARBA" id="ARBA00007894"/>
    </source>
</evidence>
<dbReference type="SUPFAM" id="SSF48163">
    <property type="entry name" value="An anticodon-binding domain of class I aminoacyl-tRNA synthetases"/>
    <property type="match status" value="1"/>
</dbReference>
<dbReference type="PROSITE" id="PS00178">
    <property type="entry name" value="AA_TRNA_LIGASE_I"/>
    <property type="match status" value="1"/>
</dbReference>
<comment type="caution">
    <text evidence="12">The sequence shown here is derived from an EMBL/GenBank/DDBJ whole genome shotgun (WGS) entry which is preliminary data.</text>
</comment>
<dbReference type="InterPro" id="IPR020752">
    <property type="entry name" value="Glu-tRNA-synth_I_codon-bd_sub1"/>
</dbReference>
<organism evidence="12 13">
    <name type="scientific">Terrabacter tumescens</name>
    <dbReference type="NCBI Taxonomy" id="60443"/>
    <lineage>
        <taxon>Bacteria</taxon>
        <taxon>Bacillati</taxon>
        <taxon>Actinomycetota</taxon>
        <taxon>Actinomycetes</taxon>
        <taxon>Micrococcales</taxon>
        <taxon>Intrasporangiaceae</taxon>
        <taxon>Terrabacter</taxon>
    </lineage>
</organism>
<comment type="caution">
    <text evidence="8">Lacks conserved residue(s) required for the propagation of feature annotation.</text>
</comment>
<evidence type="ECO:0000256" key="5">
    <source>
        <dbReference type="ARBA" id="ARBA00022840"/>
    </source>
</evidence>
<dbReference type="Gene3D" id="1.10.10.350">
    <property type="match status" value="1"/>
</dbReference>
<dbReference type="Pfam" id="PF00749">
    <property type="entry name" value="tRNA-synt_1c"/>
    <property type="match status" value="1"/>
</dbReference>
<evidence type="ECO:0000256" key="4">
    <source>
        <dbReference type="ARBA" id="ARBA00022741"/>
    </source>
</evidence>
<dbReference type="NCBIfam" id="TIGR00464">
    <property type="entry name" value="gltX_bact"/>
    <property type="match status" value="1"/>
</dbReference>
<feature type="compositionally biased region" description="Low complexity" evidence="9">
    <location>
        <begin position="17"/>
        <end position="42"/>
    </location>
</feature>
<dbReference type="SUPFAM" id="SSF52374">
    <property type="entry name" value="Nucleotidylyl transferase"/>
    <property type="match status" value="1"/>
</dbReference>
<dbReference type="InterPro" id="IPR049940">
    <property type="entry name" value="GluQ/Sye"/>
</dbReference>
<dbReference type="Pfam" id="PF19269">
    <property type="entry name" value="Anticodon_2"/>
    <property type="match status" value="1"/>
</dbReference>
<proteinExistence type="inferred from homology"/>
<dbReference type="PANTHER" id="PTHR43311">
    <property type="entry name" value="GLUTAMATE--TRNA LIGASE"/>
    <property type="match status" value="1"/>
</dbReference>
<comment type="similarity">
    <text evidence="1 8">Belongs to the class-I aminoacyl-tRNA synthetase family. Glutamate--tRNA ligase type 1 subfamily.</text>
</comment>
<evidence type="ECO:0000313" key="12">
    <source>
        <dbReference type="EMBL" id="GGM79536.1"/>
    </source>
</evidence>
<dbReference type="InterPro" id="IPR033910">
    <property type="entry name" value="GluRS_core"/>
</dbReference>